<comment type="subcellular location">
    <subcellularLocation>
        <location evidence="1 7">Cell membrane</location>
        <topology evidence="1 7">Multi-pass membrane protein</topology>
    </subcellularLocation>
</comment>
<evidence type="ECO:0000256" key="6">
    <source>
        <dbReference type="ARBA" id="ARBA00023136"/>
    </source>
</evidence>
<dbReference type="AlphaFoldDB" id="A0A173ZQ18"/>
<dbReference type="PANTHER" id="PTHR30193:SF37">
    <property type="entry name" value="INNER MEMBRANE ABC TRANSPORTER PERMEASE PROTEIN YCJO"/>
    <property type="match status" value="1"/>
</dbReference>
<feature type="domain" description="ABC transmembrane type-1" evidence="8">
    <location>
        <begin position="111"/>
        <end position="325"/>
    </location>
</feature>
<dbReference type="SUPFAM" id="SSF161098">
    <property type="entry name" value="MetI-like"/>
    <property type="match status" value="1"/>
</dbReference>
<name>A0A173ZQ18_9FIRM</name>
<dbReference type="Pfam" id="PF00528">
    <property type="entry name" value="BPD_transp_1"/>
    <property type="match status" value="1"/>
</dbReference>
<feature type="transmembrane region" description="Helical" evidence="7">
    <location>
        <begin position="150"/>
        <end position="170"/>
    </location>
</feature>
<evidence type="ECO:0000256" key="5">
    <source>
        <dbReference type="ARBA" id="ARBA00022989"/>
    </source>
</evidence>
<evidence type="ECO:0000256" key="2">
    <source>
        <dbReference type="ARBA" id="ARBA00022448"/>
    </source>
</evidence>
<feature type="transmembrane region" description="Helical" evidence="7">
    <location>
        <begin position="55"/>
        <end position="81"/>
    </location>
</feature>
<evidence type="ECO:0000256" key="1">
    <source>
        <dbReference type="ARBA" id="ARBA00004651"/>
    </source>
</evidence>
<evidence type="ECO:0000256" key="4">
    <source>
        <dbReference type="ARBA" id="ARBA00022692"/>
    </source>
</evidence>
<keyword evidence="4 7" id="KW-0812">Transmembrane</keyword>
<accession>A0A173ZQ18</accession>
<gene>
    <name evidence="9" type="primary">ugpA_17</name>
    <name evidence="9" type="ORF">ERS852407_01065</name>
</gene>
<feature type="transmembrane region" description="Helical" evidence="7">
    <location>
        <begin position="200"/>
        <end position="221"/>
    </location>
</feature>
<keyword evidence="2 7" id="KW-0813">Transport</keyword>
<dbReference type="Proteomes" id="UP000095651">
    <property type="component" value="Unassembled WGS sequence"/>
</dbReference>
<evidence type="ECO:0000313" key="9">
    <source>
        <dbReference type="EMBL" id="CUN77680.1"/>
    </source>
</evidence>
<dbReference type="GO" id="GO:0005886">
    <property type="term" value="C:plasma membrane"/>
    <property type="evidence" value="ECO:0007669"/>
    <property type="project" value="UniProtKB-SubCell"/>
</dbReference>
<feature type="transmembrane region" description="Helical" evidence="7">
    <location>
        <begin position="274"/>
        <end position="294"/>
    </location>
</feature>
<evidence type="ECO:0000259" key="8">
    <source>
        <dbReference type="PROSITE" id="PS50928"/>
    </source>
</evidence>
<reference evidence="9 10" key="1">
    <citation type="submission" date="2015-09" db="EMBL/GenBank/DDBJ databases">
        <authorList>
            <consortium name="Pathogen Informatics"/>
        </authorList>
    </citation>
    <scope>NUCLEOTIDE SEQUENCE [LARGE SCALE GENOMIC DNA]</scope>
    <source>
        <strain evidence="9 10">2789STDY5608850</strain>
    </source>
</reference>
<feature type="transmembrane region" description="Helical" evidence="7">
    <location>
        <begin position="176"/>
        <end position="193"/>
    </location>
</feature>
<proteinExistence type="inferred from homology"/>
<dbReference type="PROSITE" id="PS50928">
    <property type="entry name" value="ABC_TM1"/>
    <property type="match status" value="1"/>
</dbReference>
<evidence type="ECO:0000256" key="7">
    <source>
        <dbReference type="RuleBase" id="RU363032"/>
    </source>
</evidence>
<feature type="transmembrane region" description="Helical" evidence="7">
    <location>
        <begin position="306"/>
        <end position="324"/>
    </location>
</feature>
<feature type="transmembrane region" description="Helical" evidence="7">
    <location>
        <begin position="115"/>
        <end position="138"/>
    </location>
</feature>
<dbReference type="InterPro" id="IPR051393">
    <property type="entry name" value="ABC_transporter_permease"/>
</dbReference>
<dbReference type="Gene3D" id="1.10.3720.10">
    <property type="entry name" value="MetI-like"/>
    <property type="match status" value="1"/>
</dbReference>
<dbReference type="InterPro" id="IPR000515">
    <property type="entry name" value="MetI-like"/>
</dbReference>
<dbReference type="GO" id="GO:0055085">
    <property type="term" value="P:transmembrane transport"/>
    <property type="evidence" value="ECO:0007669"/>
    <property type="project" value="InterPro"/>
</dbReference>
<feature type="transmembrane region" description="Helical" evidence="7">
    <location>
        <begin position="245"/>
        <end position="267"/>
    </location>
</feature>
<sequence>MRPTMRTTRCHRTSKGRKNLGVAETFAENVPRHLFRKGIIRLKAISEFIKKNNGFLYVLPSFLLLVLFSLLPLCMTGYFSFTEYSVLKPPVWIGLDNYKSMAGDPFFRPAIRNTVIYTLVTVPVQTVLSLVIANLLASRFRGRVGNFFKSALFIPVISSMVLVGTVWKFMLATEGGIINNILGLVGIGKVNWLGRYNLALISVSIVAIWKNVGYFLVIYYAGLMDVPKSLYEAAKVDGASPLQQFLYITVPALKPITYLVITLGTIWSFQVFDLVYTMTGGGPGTATITMVMSIYQSGFKQYKMGYASAMAFVLFLIVIIISVLQKKVFSGKGGE</sequence>
<protein>
    <submittedName>
        <fullName evidence="9">Binding-protein-dependent transport system inner membrane protein</fullName>
    </submittedName>
</protein>
<evidence type="ECO:0000313" key="10">
    <source>
        <dbReference type="Proteomes" id="UP000095651"/>
    </source>
</evidence>
<evidence type="ECO:0000256" key="3">
    <source>
        <dbReference type="ARBA" id="ARBA00022475"/>
    </source>
</evidence>
<organism evidence="9 10">
    <name type="scientific">Hungatella hathewayi</name>
    <dbReference type="NCBI Taxonomy" id="154046"/>
    <lineage>
        <taxon>Bacteria</taxon>
        <taxon>Bacillati</taxon>
        <taxon>Bacillota</taxon>
        <taxon>Clostridia</taxon>
        <taxon>Lachnospirales</taxon>
        <taxon>Lachnospiraceae</taxon>
        <taxon>Hungatella</taxon>
    </lineage>
</organism>
<dbReference type="PANTHER" id="PTHR30193">
    <property type="entry name" value="ABC TRANSPORTER PERMEASE PROTEIN"/>
    <property type="match status" value="1"/>
</dbReference>
<dbReference type="SUPFAM" id="SSF160964">
    <property type="entry name" value="MalF N-terminal region-like"/>
    <property type="match status" value="1"/>
</dbReference>
<dbReference type="EMBL" id="CYZE01000002">
    <property type="protein sequence ID" value="CUN77680.1"/>
    <property type="molecule type" value="Genomic_DNA"/>
</dbReference>
<dbReference type="InterPro" id="IPR035906">
    <property type="entry name" value="MetI-like_sf"/>
</dbReference>
<dbReference type="CDD" id="cd06261">
    <property type="entry name" value="TM_PBP2"/>
    <property type="match status" value="1"/>
</dbReference>
<keyword evidence="5 7" id="KW-1133">Transmembrane helix</keyword>
<keyword evidence="3" id="KW-1003">Cell membrane</keyword>
<keyword evidence="6 7" id="KW-0472">Membrane</keyword>
<comment type="similarity">
    <text evidence="7">Belongs to the binding-protein-dependent transport system permease family.</text>
</comment>